<dbReference type="PANTHER" id="PTHR46534">
    <property type="entry name" value="IGGFC_BINDING DOMAIN-CONTAINING PROTEIN"/>
    <property type="match status" value="1"/>
</dbReference>
<dbReference type="Proteomes" id="UP001152795">
    <property type="component" value="Unassembled WGS sequence"/>
</dbReference>
<comment type="caution">
    <text evidence="1">The sequence shown here is derived from an EMBL/GenBank/DDBJ whole genome shotgun (WGS) entry which is preliminary data.</text>
</comment>
<name>A0A7D9EBI5_PARCT</name>
<protein>
    <submittedName>
        <fullName evidence="1">Uncharacterized protein</fullName>
    </submittedName>
</protein>
<evidence type="ECO:0000313" key="1">
    <source>
        <dbReference type="EMBL" id="CAB4004322.1"/>
    </source>
</evidence>
<dbReference type="OrthoDB" id="10005154at2759"/>
<dbReference type="EMBL" id="CACRXK020004868">
    <property type="protein sequence ID" value="CAB4004322.1"/>
    <property type="molecule type" value="Genomic_DNA"/>
</dbReference>
<organism evidence="1 2">
    <name type="scientific">Paramuricea clavata</name>
    <name type="common">Red gorgonian</name>
    <name type="synonym">Violescent sea-whip</name>
    <dbReference type="NCBI Taxonomy" id="317549"/>
    <lineage>
        <taxon>Eukaryota</taxon>
        <taxon>Metazoa</taxon>
        <taxon>Cnidaria</taxon>
        <taxon>Anthozoa</taxon>
        <taxon>Octocorallia</taxon>
        <taxon>Malacalcyonacea</taxon>
        <taxon>Plexauridae</taxon>
        <taxon>Paramuricea</taxon>
    </lineage>
</organism>
<accession>A0A7D9EBI5</accession>
<keyword evidence="2" id="KW-1185">Reference proteome</keyword>
<gene>
    <name evidence="1" type="ORF">PACLA_8A007918</name>
</gene>
<proteinExistence type="predicted"/>
<evidence type="ECO:0000313" key="2">
    <source>
        <dbReference type="Proteomes" id="UP001152795"/>
    </source>
</evidence>
<sequence>MIFASKPVSVVCGVDLGIPGGTGSYDRLESFLLPVTQWGKQYILTTVGSTNKKQGDIFRIFAFENSTVVHSAYWIKVLLSGTYTELILGENLTSFVNCNKPCQVVQYIRGETIGSKKADTSMIVLPSIKQFKSYYRVLCSHISGFYSSATITIEERLTNGLFLNGVKMSYLNWIKISGTKYVWTVVGMPGTKLATFYHSSRDGNFGLLVYGWNGDNSYAYPGGFTFQHYSTEDDKTNQMAPFNWTFRDKLTNYGNKFVIGFTSQYSLRTYGYIGIAIAAHFDTNVTIITQSTSSVPLNVAIHMKEGDFLEYGLPRSLRMQGIQNNGIQVSSTMNISIECFNYYTGGDGYLALPTDALGVTYVVASYTPYNSVARAKIGIVSIHDETTILIQPIKNAVIEIGGTAYTHAGPIHVFLGKLQSMQVTSESDLSGTMIFASKPVSVVCGVDLGIPGGTGSYDRLESFLLPVTQWGKQYILTTVGSTNKKQGDIFRIFAFENSTVVHSAYWIKVLLSGTYTELILGENLTSFVNCNKPCQVVQYIRGETIGSKKADTSMIVLPSIKQFKSYYRVLCSHISGFYSSATITIEERLTNGLFLNGVKMSYLNWIKISGTKYVWTVVGMPGTKLATFYHSSRDGNFGLLVYGWNGDNSYAYPGGFTFQHYSTGK</sequence>
<dbReference type="InterPro" id="IPR035234">
    <property type="entry name" value="IgGFc-bd_N"/>
</dbReference>
<dbReference type="AlphaFoldDB" id="A0A7D9EBI5"/>
<dbReference type="Pfam" id="PF17517">
    <property type="entry name" value="IgGFc_binding"/>
    <property type="match status" value="2"/>
</dbReference>
<reference evidence="1" key="1">
    <citation type="submission" date="2020-04" db="EMBL/GenBank/DDBJ databases">
        <authorList>
            <person name="Alioto T."/>
            <person name="Alioto T."/>
            <person name="Gomez Garrido J."/>
        </authorList>
    </citation>
    <scope>NUCLEOTIDE SEQUENCE</scope>
    <source>
        <strain evidence="1">A484AB</strain>
    </source>
</reference>
<dbReference type="PANTHER" id="PTHR46534:SF1">
    <property type="entry name" value="IGGFC-BINDING PROTEIN N-TERMINAL DOMAIN-CONTAINING PROTEIN"/>
    <property type="match status" value="1"/>
</dbReference>